<dbReference type="Proteomes" id="UP000004090">
    <property type="component" value="Unassembled WGS sequence"/>
</dbReference>
<dbReference type="AlphaFoldDB" id="A8RFB4"/>
<reference evidence="1 2" key="1">
    <citation type="submission" date="2007-09" db="EMBL/GenBank/DDBJ databases">
        <title>Draft genome sequence of Eubacterium dolichum (DSM 3991).</title>
        <authorList>
            <person name="Sudarsanam P."/>
            <person name="Ley R."/>
            <person name="Guruge J."/>
            <person name="Turnbaugh P.J."/>
            <person name="Mahowald M."/>
            <person name="Liep D."/>
            <person name="Gordon J."/>
        </authorList>
    </citation>
    <scope>NUCLEOTIDE SEQUENCE [LARGE SCALE GENOMIC DNA]</scope>
    <source>
        <strain evidence="1 2">DSM 3991</strain>
    </source>
</reference>
<dbReference type="EMBL" id="ABAW02000025">
    <property type="protein sequence ID" value="EDP10183.1"/>
    <property type="molecule type" value="Genomic_DNA"/>
</dbReference>
<dbReference type="HOGENOM" id="CLU_3199932_0_0_9"/>
<dbReference type="STRING" id="428127.EUBDOL_02197"/>
<reference evidence="1 2" key="2">
    <citation type="submission" date="2007-09" db="EMBL/GenBank/DDBJ databases">
        <authorList>
            <person name="Fulton L."/>
            <person name="Clifton S."/>
            <person name="Fulton B."/>
            <person name="Xu J."/>
            <person name="Minx P."/>
            <person name="Pepin K.H."/>
            <person name="Johnson M."/>
            <person name="Thiruvilangam P."/>
            <person name="Bhonagiri V."/>
            <person name="Nash W.E."/>
            <person name="Mardis E.R."/>
            <person name="Wilson R.K."/>
        </authorList>
    </citation>
    <scope>NUCLEOTIDE SEQUENCE [LARGE SCALE GENOMIC DNA]</scope>
    <source>
        <strain evidence="1 2">DSM 3991</strain>
    </source>
</reference>
<organism evidence="1 2">
    <name type="scientific">Amedibacillus dolichus DSM 3991</name>
    <dbReference type="NCBI Taxonomy" id="428127"/>
    <lineage>
        <taxon>Bacteria</taxon>
        <taxon>Bacillati</taxon>
        <taxon>Bacillota</taxon>
        <taxon>Erysipelotrichia</taxon>
        <taxon>Erysipelotrichales</taxon>
        <taxon>Erysipelotrichaceae</taxon>
        <taxon>Amedibacillus</taxon>
    </lineage>
</organism>
<comment type="caution">
    <text evidence="1">The sequence shown here is derived from an EMBL/GenBank/DDBJ whole genome shotgun (WGS) entry which is preliminary data.</text>
</comment>
<evidence type="ECO:0000313" key="2">
    <source>
        <dbReference type="Proteomes" id="UP000004090"/>
    </source>
</evidence>
<evidence type="ECO:0000313" key="1">
    <source>
        <dbReference type="EMBL" id="EDP10183.1"/>
    </source>
</evidence>
<sequence length="45" mass="5161">MIRLLISLSAYMEVALLEKIIKSLMISCSIISTYRNLKICETQVQ</sequence>
<proteinExistence type="predicted"/>
<name>A8RFB4_9FIRM</name>
<gene>
    <name evidence="1" type="ORF">EUBDOL_02197</name>
</gene>
<protein>
    <submittedName>
        <fullName evidence="1">Uncharacterized protein</fullName>
    </submittedName>
</protein>
<accession>A8RFB4</accession>